<dbReference type="InterPro" id="IPR029058">
    <property type="entry name" value="AB_hydrolase_fold"/>
</dbReference>
<comment type="caution">
    <text evidence="4">The sequence shown here is derived from an EMBL/GenBank/DDBJ whole genome shotgun (WGS) entry which is preliminary data.</text>
</comment>
<dbReference type="AlphaFoldDB" id="A0A512M3E3"/>
<dbReference type="InterPro" id="IPR050960">
    <property type="entry name" value="AB_hydrolase_4_sf"/>
</dbReference>
<dbReference type="InterPro" id="IPR012020">
    <property type="entry name" value="ABHD4"/>
</dbReference>
<evidence type="ECO:0000313" key="5">
    <source>
        <dbReference type="Proteomes" id="UP000321577"/>
    </source>
</evidence>
<keyword evidence="4" id="KW-0378">Hydrolase</keyword>
<dbReference type="SUPFAM" id="SSF53474">
    <property type="entry name" value="alpha/beta-Hydrolases"/>
    <property type="match status" value="1"/>
</dbReference>
<gene>
    <name evidence="4" type="ORF">BGE01nite_01220</name>
</gene>
<dbReference type="GO" id="GO:0047372">
    <property type="term" value="F:monoacylglycerol lipase activity"/>
    <property type="evidence" value="ECO:0007669"/>
    <property type="project" value="TreeGrafter"/>
</dbReference>
<dbReference type="Pfam" id="PF00561">
    <property type="entry name" value="Abhydrolase_1"/>
    <property type="match status" value="1"/>
</dbReference>
<feature type="active site" description="Charge relay system" evidence="2">
    <location>
        <position position="140"/>
    </location>
</feature>
<dbReference type="GO" id="GO:0034338">
    <property type="term" value="F:short-chain carboxylesterase activity"/>
    <property type="evidence" value="ECO:0007669"/>
    <property type="project" value="TreeGrafter"/>
</dbReference>
<dbReference type="PANTHER" id="PTHR10794">
    <property type="entry name" value="ABHYDROLASE DOMAIN-CONTAINING PROTEIN"/>
    <property type="match status" value="1"/>
</dbReference>
<organism evidence="4 5">
    <name type="scientific">Brevifollis gellanilyticus</name>
    <dbReference type="NCBI Taxonomy" id="748831"/>
    <lineage>
        <taxon>Bacteria</taxon>
        <taxon>Pseudomonadati</taxon>
        <taxon>Verrucomicrobiota</taxon>
        <taxon>Verrucomicrobiia</taxon>
        <taxon>Verrucomicrobiales</taxon>
        <taxon>Verrucomicrobiaceae</taxon>
    </lineage>
</organism>
<protein>
    <submittedName>
        <fullName evidence="4">Alpha/beta hydrolase</fullName>
    </submittedName>
</protein>
<dbReference type="InterPro" id="IPR000073">
    <property type="entry name" value="AB_hydrolase_1"/>
</dbReference>
<name>A0A512M3E3_9BACT</name>
<keyword evidence="5" id="KW-1185">Reference proteome</keyword>
<evidence type="ECO:0000313" key="4">
    <source>
        <dbReference type="EMBL" id="GEP40831.1"/>
    </source>
</evidence>
<dbReference type="EMBL" id="BKAG01000001">
    <property type="protein sequence ID" value="GEP40831.1"/>
    <property type="molecule type" value="Genomic_DNA"/>
</dbReference>
<feature type="domain" description="AB hydrolase-1" evidence="3">
    <location>
        <begin position="65"/>
        <end position="304"/>
    </location>
</feature>
<accession>A0A512M3E3</accession>
<dbReference type="Gene3D" id="3.40.50.1820">
    <property type="entry name" value="alpha/beta hydrolase"/>
    <property type="match status" value="1"/>
</dbReference>
<dbReference type="Proteomes" id="UP000321577">
    <property type="component" value="Unassembled WGS sequence"/>
</dbReference>
<dbReference type="OrthoDB" id="332676at2"/>
<comment type="similarity">
    <text evidence="1">Belongs to the AB hydrolase superfamily. AB hydrolase 4 family.</text>
</comment>
<evidence type="ECO:0000256" key="2">
    <source>
        <dbReference type="PIRSR" id="PIRSR005211-1"/>
    </source>
</evidence>
<dbReference type="PANTHER" id="PTHR10794:SF94">
    <property type="entry name" value="ESTERASE YHET-RELATED"/>
    <property type="match status" value="1"/>
</dbReference>
<sequence>MPLLTSCYAAPRWLRGGHVQTILPVLLPRRLPRWDKAERLELEDGDFLELRWMQAQNREARPLAILSHGLEGSVDAIYIRSMAGSLMRAGWDVLAWNYRGCGGIENRLRRFYHSGETGDLHLLIEHASKSYARIALIGFSLGANVSLKCVGEVAAHASVQAVVGISGPVDLASSAKAIDLKPGNRVYQQRFLQSLKDKVIRKSKRYPELHEMLAGSDGIQGVSSLKEFDERITAKLHGFADAEDYWARASSLPHLPQIRVPTLLLNARNDPLLTEASFPEELASSSEYVHLEAPSHGGHVGFHDFRAGLQPWSERRVLEFLRDVVPHSHGAP</sequence>
<proteinExistence type="inferred from homology"/>
<feature type="active site" description="Charge relay system" evidence="2">
    <location>
        <position position="270"/>
    </location>
</feature>
<evidence type="ECO:0000259" key="3">
    <source>
        <dbReference type="Pfam" id="PF00561"/>
    </source>
</evidence>
<evidence type="ECO:0000256" key="1">
    <source>
        <dbReference type="ARBA" id="ARBA00010884"/>
    </source>
</evidence>
<dbReference type="RefSeq" id="WP_146848313.1">
    <property type="nucleotide sequence ID" value="NZ_BKAG01000001.1"/>
</dbReference>
<dbReference type="PIRSF" id="PIRSF005211">
    <property type="entry name" value="Ab_hydro_YheT"/>
    <property type="match status" value="1"/>
</dbReference>
<feature type="active site" description="Charge relay system" evidence="2">
    <location>
        <position position="299"/>
    </location>
</feature>
<reference evidence="4 5" key="1">
    <citation type="submission" date="2019-07" db="EMBL/GenBank/DDBJ databases">
        <title>Whole genome shotgun sequence of Brevifollis gellanilyticus NBRC 108608.</title>
        <authorList>
            <person name="Hosoyama A."/>
            <person name="Uohara A."/>
            <person name="Ohji S."/>
            <person name="Ichikawa N."/>
        </authorList>
    </citation>
    <scope>NUCLEOTIDE SEQUENCE [LARGE SCALE GENOMIC DNA]</scope>
    <source>
        <strain evidence="4 5">NBRC 108608</strain>
    </source>
</reference>